<protein>
    <submittedName>
        <fullName evidence="2">Uncharacterized protein</fullName>
    </submittedName>
</protein>
<dbReference type="EMBL" id="CAJVCH010071218">
    <property type="protein sequence ID" value="CAG7720506.1"/>
    <property type="molecule type" value="Genomic_DNA"/>
</dbReference>
<evidence type="ECO:0000256" key="1">
    <source>
        <dbReference type="SAM" id="MobiDB-lite"/>
    </source>
</evidence>
<organism evidence="2 3">
    <name type="scientific">Allacma fusca</name>
    <dbReference type="NCBI Taxonomy" id="39272"/>
    <lineage>
        <taxon>Eukaryota</taxon>
        <taxon>Metazoa</taxon>
        <taxon>Ecdysozoa</taxon>
        <taxon>Arthropoda</taxon>
        <taxon>Hexapoda</taxon>
        <taxon>Collembola</taxon>
        <taxon>Symphypleona</taxon>
        <taxon>Sminthuridae</taxon>
        <taxon>Allacma</taxon>
    </lineage>
</organism>
<evidence type="ECO:0000313" key="3">
    <source>
        <dbReference type="Proteomes" id="UP000708208"/>
    </source>
</evidence>
<name>A0A8J2JIN9_9HEXA</name>
<feature type="compositionally biased region" description="Basic and acidic residues" evidence="1">
    <location>
        <begin position="9"/>
        <end position="33"/>
    </location>
</feature>
<dbReference type="AlphaFoldDB" id="A0A8J2JIN9"/>
<sequence>MPLQTSQSDGKRREFGVQQEGEKHDRETKKKNGDVLSGAKNQNLSISLDLIISPEISYLILFEVSQECGLGKIVSVEKMRSSILLGIPGTEDSEEKAGLLLLERKETESWKTVLVSEDEWASVDGHLSHDLIAF</sequence>
<gene>
    <name evidence="2" type="ORF">AFUS01_LOCUS9779</name>
</gene>
<proteinExistence type="predicted"/>
<keyword evidence="3" id="KW-1185">Reference proteome</keyword>
<evidence type="ECO:0000313" key="2">
    <source>
        <dbReference type="EMBL" id="CAG7720506.1"/>
    </source>
</evidence>
<feature type="region of interest" description="Disordered" evidence="1">
    <location>
        <begin position="1"/>
        <end position="37"/>
    </location>
</feature>
<reference evidence="2" key="1">
    <citation type="submission" date="2021-06" db="EMBL/GenBank/DDBJ databases">
        <authorList>
            <person name="Hodson N. C."/>
            <person name="Mongue J. A."/>
            <person name="Jaron S. K."/>
        </authorList>
    </citation>
    <scope>NUCLEOTIDE SEQUENCE</scope>
</reference>
<dbReference type="Proteomes" id="UP000708208">
    <property type="component" value="Unassembled WGS sequence"/>
</dbReference>
<accession>A0A8J2JIN9</accession>
<comment type="caution">
    <text evidence="2">The sequence shown here is derived from an EMBL/GenBank/DDBJ whole genome shotgun (WGS) entry which is preliminary data.</text>
</comment>